<dbReference type="InterPro" id="IPR044612">
    <property type="entry name" value="ARL2/3"/>
</dbReference>
<evidence type="ECO:0000256" key="3">
    <source>
        <dbReference type="PIRSR" id="PIRSR606689-1"/>
    </source>
</evidence>
<evidence type="ECO:0000256" key="2">
    <source>
        <dbReference type="ARBA" id="ARBA00023134"/>
    </source>
</evidence>
<dbReference type="AlphaFoldDB" id="G0WFA4"/>
<dbReference type="GO" id="GO:0005525">
    <property type="term" value="F:GTP binding"/>
    <property type="evidence" value="ECO:0007669"/>
    <property type="project" value="UniProtKB-KW"/>
</dbReference>
<dbReference type="eggNOG" id="KOG0073">
    <property type="taxonomic scope" value="Eukaryota"/>
</dbReference>
<dbReference type="Proteomes" id="UP000000689">
    <property type="component" value="Chromosome 8"/>
</dbReference>
<dbReference type="InterPro" id="IPR006689">
    <property type="entry name" value="Small_GTPase_ARF/SAR"/>
</dbReference>
<dbReference type="EMBL" id="HE580274">
    <property type="protein sequence ID" value="CCD26465.1"/>
    <property type="molecule type" value="Genomic_DNA"/>
</dbReference>
<dbReference type="Pfam" id="PF00025">
    <property type="entry name" value="Arf"/>
    <property type="match status" value="1"/>
</dbReference>
<dbReference type="HOGENOM" id="CLU_040729_12_3_1"/>
<keyword evidence="4" id="KW-0460">Magnesium</keyword>
<dbReference type="OMA" id="DICCAPT"/>
<reference evidence="5 6" key="1">
    <citation type="journal article" date="2011" name="Proc. Natl. Acad. Sci. U.S.A.">
        <title>Evolutionary erosion of yeast sex chromosomes by mating-type switching accidents.</title>
        <authorList>
            <person name="Gordon J.L."/>
            <person name="Armisen D."/>
            <person name="Proux-Wera E."/>
            <person name="Oheigeartaigh S.S."/>
            <person name="Byrne K.P."/>
            <person name="Wolfe K.H."/>
        </authorList>
    </citation>
    <scope>NUCLEOTIDE SEQUENCE [LARGE SCALE GENOMIC DNA]</scope>
    <source>
        <strain evidence="6">ATCC 10597 / BCRC 20456 / CBS 421 / NBRC 0211 / NRRL Y-12639</strain>
    </source>
</reference>
<name>G0WFA4_NAUDC</name>
<dbReference type="GO" id="GO:0007021">
    <property type="term" value="P:tubulin complex assembly"/>
    <property type="evidence" value="ECO:0007669"/>
    <property type="project" value="EnsemblFungi"/>
</dbReference>
<accession>G0WFA4</accession>
<dbReference type="RefSeq" id="XP_003671708.1">
    <property type="nucleotide sequence ID" value="XM_003671660.1"/>
</dbReference>
<dbReference type="InterPro" id="IPR027417">
    <property type="entry name" value="P-loop_NTPase"/>
</dbReference>
<keyword evidence="1 3" id="KW-0547">Nucleotide-binding</keyword>
<dbReference type="KEGG" id="ndi:NDAI_0H02920"/>
<evidence type="ECO:0000313" key="5">
    <source>
        <dbReference type="EMBL" id="CCD26465.1"/>
    </source>
</evidence>
<dbReference type="Gene3D" id="3.40.50.300">
    <property type="entry name" value="P-loop containing nucleotide triphosphate hydrolases"/>
    <property type="match status" value="1"/>
</dbReference>
<sequence length="238" mass="25907">MGLLTIIKKQKQKDKEVKCLLLGLDNSGKSTLVNRLQISCSNEKQPSLEVDKMTEITPTIGFRIISFPIKDNLISIWDIGGQTSLRPFWNNYFDKTNILIWCIDISDLNRLHESINELRKLLITKSCDVEGEQGEGEGDGDGDGDAEAEAGKDVIAVDCKIIIVLNKVDLISRGDCGATTGQEDIENQVRLRVVSGLSLSLADDDGDGSPRVSFVTCSALTGVGLRPLAEELSSPDSL</sequence>
<protein>
    <recommendedName>
        <fullName evidence="7">ADP-ribosylation factor-like protein 2</fullName>
    </recommendedName>
</protein>
<evidence type="ECO:0008006" key="7">
    <source>
        <dbReference type="Google" id="ProtNLM"/>
    </source>
</evidence>
<dbReference type="SMART" id="SM00177">
    <property type="entry name" value="ARF"/>
    <property type="match status" value="1"/>
</dbReference>
<dbReference type="GO" id="GO:0003924">
    <property type="term" value="F:GTPase activity"/>
    <property type="evidence" value="ECO:0007669"/>
    <property type="project" value="InterPro"/>
</dbReference>
<dbReference type="STRING" id="1071378.G0WFA4"/>
<feature type="binding site" evidence="3">
    <location>
        <begin position="23"/>
        <end position="30"/>
    </location>
    <ligand>
        <name>GTP</name>
        <dbReference type="ChEBI" id="CHEBI:37565"/>
    </ligand>
</feature>
<feature type="binding site" evidence="4">
    <location>
        <position position="59"/>
    </location>
    <ligand>
        <name>Mg(2+)</name>
        <dbReference type="ChEBI" id="CHEBI:18420"/>
    </ligand>
</feature>
<feature type="binding site" evidence="4">
    <location>
        <position position="30"/>
    </location>
    <ligand>
        <name>Mg(2+)</name>
        <dbReference type="ChEBI" id="CHEBI:18420"/>
    </ligand>
</feature>
<keyword evidence="4" id="KW-0479">Metal-binding</keyword>
<dbReference type="GO" id="GO:0046872">
    <property type="term" value="F:metal ion binding"/>
    <property type="evidence" value="ECO:0007669"/>
    <property type="project" value="UniProtKB-KW"/>
</dbReference>
<keyword evidence="6" id="KW-1185">Reference proteome</keyword>
<proteinExistence type="predicted"/>
<dbReference type="PANTHER" id="PTHR45697">
    <property type="entry name" value="ADP-RIBOSYLATION FACTOR-LIKE PROTEIN 2-RELATED"/>
    <property type="match status" value="1"/>
</dbReference>
<dbReference type="GO" id="GO:0006457">
    <property type="term" value="P:protein folding"/>
    <property type="evidence" value="ECO:0007669"/>
    <property type="project" value="EnsemblFungi"/>
</dbReference>
<evidence type="ECO:0000313" key="6">
    <source>
        <dbReference type="Proteomes" id="UP000000689"/>
    </source>
</evidence>
<gene>
    <name evidence="5" type="primary">NDAI0H02920</name>
    <name evidence="5" type="ordered locus">NDAI_0H02920</name>
</gene>
<dbReference type="PROSITE" id="PS51417">
    <property type="entry name" value="ARF"/>
    <property type="match status" value="1"/>
</dbReference>
<dbReference type="SUPFAM" id="SSF52540">
    <property type="entry name" value="P-loop containing nucleoside triphosphate hydrolases"/>
    <property type="match status" value="1"/>
</dbReference>
<dbReference type="OrthoDB" id="2011769at2759"/>
<feature type="binding site" evidence="3">
    <location>
        <position position="81"/>
    </location>
    <ligand>
        <name>GTP</name>
        <dbReference type="ChEBI" id="CHEBI:37565"/>
    </ligand>
</feature>
<dbReference type="GeneID" id="11495996"/>
<organism evidence="5 6">
    <name type="scientific">Naumovozyma dairenensis (strain ATCC 10597 / BCRC 20456 / CBS 421 / NBRC 0211 / NRRL Y-12639)</name>
    <name type="common">Saccharomyces dairenensis</name>
    <dbReference type="NCBI Taxonomy" id="1071378"/>
    <lineage>
        <taxon>Eukaryota</taxon>
        <taxon>Fungi</taxon>
        <taxon>Dikarya</taxon>
        <taxon>Ascomycota</taxon>
        <taxon>Saccharomycotina</taxon>
        <taxon>Saccharomycetes</taxon>
        <taxon>Saccharomycetales</taxon>
        <taxon>Saccharomycetaceae</taxon>
        <taxon>Naumovozyma</taxon>
    </lineage>
</organism>
<keyword evidence="2 3" id="KW-0342">GTP-binding</keyword>
<evidence type="ECO:0000256" key="4">
    <source>
        <dbReference type="PIRSR" id="PIRSR606689-2"/>
    </source>
</evidence>
<evidence type="ECO:0000256" key="1">
    <source>
        <dbReference type="ARBA" id="ARBA00022741"/>
    </source>
</evidence>